<dbReference type="SMART" id="SM00471">
    <property type="entry name" value="HDc"/>
    <property type="match status" value="1"/>
</dbReference>
<dbReference type="SUPFAM" id="SSF109604">
    <property type="entry name" value="HD-domain/PDEase-like"/>
    <property type="match status" value="1"/>
</dbReference>
<dbReference type="Pfam" id="PF19276">
    <property type="entry name" value="HD_assoc_2"/>
    <property type="match status" value="1"/>
</dbReference>
<evidence type="ECO:0000313" key="3">
    <source>
        <dbReference type="Proteomes" id="UP000697472"/>
    </source>
</evidence>
<name>A0ABS2PSS9_9STRE</name>
<protein>
    <submittedName>
        <fullName evidence="2">HD superfamily phosphohydrolase</fullName>
    </submittedName>
</protein>
<evidence type="ECO:0000259" key="1">
    <source>
        <dbReference type="SMART" id="SM00471"/>
    </source>
</evidence>
<dbReference type="EMBL" id="JAFBEH010000014">
    <property type="protein sequence ID" value="MBM7642559.1"/>
    <property type="molecule type" value="Genomic_DNA"/>
</dbReference>
<keyword evidence="3" id="KW-1185">Reference proteome</keyword>
<accession>A0ABS2PSS9</accession>
<reference evidence="2 3" key="1">
    <citation type="submission" date="2021-01" db="EMBL/GenBank/DDBJ databases">
        <title>Genomic Encyclopedia of Type Strains, Phase IV (KMG-IV): sequencing the most valuable type-strain genomes for metagenomic binning, comparative biology and taxonomic classification.</title>
        <authorList>
            <person name="Goeker M."/>
        </authorList>
    </citation>
    <scope>NUCLEOTIDE SEQUENCE [LARGE SCALE GENOMIC DNA]</scope>
    <source>
        <strain evidence="2 3">DSM 27382</strain>
    </source>
</reference>
<dbReference type="CDD" id="cd00077">
    <property type="entry name" value="HDc"/>
    <property type="match status" value="1"/>
</dbReference>
<dbReference type="InterPro" id="IPR045509">
    <property type="entry name" value="HD_assoc_2"/>
</dbReference>
<evidence type="ECO:0000313" key="2">
    <source>
        <dbReference type="EMBL" id="MBM7642559.1"/>
    </source>
</evidence>
<dbReference type="RefSeq" id="WP_205009402.1">
    <property type="nucleotide sequence ID" value="NZ_JAFBEH010000014.1"/>
</dbReference>
<dbReference type="Pfam" id="PF01966">
    <property type="entry name" value="HD"/>
    <property type="match status" value="1"/>
</dbReference>
<comment type="caution">
    <text evidence="2">The sequence shown here is derived from an EMBL/GenBank/DDBJ whole genome shotgun (WGS) entry which is preliminary data.</text>
</comment>
<dbReference type="Gene3D" id="1.10.3210.10">
    <property type="entry name" value="Hypothetical protein af1432"/>
    <property type="match status" value="1"/>
</dbReference>
<feature type="domain" description="HD/PDEase" evidence="1">
    <location>
        <begin position="49"/>
        <end position="181"/>
    </location>
</feature>
<dbReference type="PANTHER" id="PTHR11373">
    <property type="entry name" value="DEOXYNUCLEOSIDE TRIPHOSPHATE TRIPHOSPHOHYDROLASE"/>
    <property type="match status" value="1"/>
</dbReference>
<dbReference type="InterPro" id="IPR003607">
    <property type="entry name" value="HD/PDEase_dom"/>
</dbReference>
<dbReference type="PANTHER" id="PTHR11373:SF4">
    <property type="entry name" value="DEOXYNUCLEOSIDE TRIPHOSPHATE TRIPHOSPHOHYDROLASE SAMHD1"/>
    <property type="match status" value="1"/>
</dbReference>
<proteinExistence type="predicted"/>
<dbReference type="InterPro" id="IPR006674">
    <property type="entry name" value="HD_domain"/>
</dbReference>
<gene>
    <name evidence="2" type="ORF">JOC28_000856</name>
</gene>
<organism evidence="2 3">
    <name type="scientific">Streptococcus loxodontisalivarius</name>
    <dbReference type="NCBI Taxonomy" id="1349415"/>
    <lineage>
        <taxon>Bacteria</taxon>
        <taxon>Bacillati</taxon>
        <taxon>Bacillota</taxon>
        <taxon>Bacilli</taxon>
        <taxon>Lactobacillales</taxon>
        <taxon>Streptococcaceae</taxon>
        <taxon>Streptococcus</taxon>
    </lineage>
</organism>
<dbReference type="Proteomes" id="UP000697472">
    <property type="component" value="Unassembled WGS sequence"/>
</dbReference>
<sequence>MEAKYFRDPIHGYIQVDHDIIYDLINSREFQRLRRIKQLGTSNCVFPGAEHTRFSHSLGAYHIARSIIERFEKSYADIWDSKNSLLTMVSALLHDIGHGAYSHTFELLFDTDHEALTQSIITSQNTEINSILSRVSPDFPSQVASVIDHSHPNQQVIQLISSQIDVDRMDYLLRDSYYTGTNYGNFELSHILRVMQPKANGICFSYQGMHAVEDYLLSRYQMYMQVYFHPASRSMEVILQNLLKRAKYLYPQQKNFFASNSPALIPFFEEKVNLTDYLKLDDGVLNTYFQSWIFSDDDILSDLADAFINRRLFKSFTYQEGQEGLIQELSKDIEAIGYDTNYYTGCHSNFNLPYDRYRPETSHPQTQIDILQKDGSLAELSSLSPLIQSLSGGNYGDHRFYFPKDMLLEDDLFQEAKGNFKSHIRNDQLI</sequence>
<dbReference type="InterPro" id="IPR050135">
    <property type="entry name" value="dGTPase-like"/>
</dbReference>